<dbReference type="GeneID" id="41538006"/>
<evidence type="ECO:0000259" key="2">
    <source>
        <dbReference type="Pfam" id="PF19747"/>
    </source>
</evidence>
<reference evidence="3 4" key="1">
    <citation type="journal article" date="2001" name="Proc. Natl. Acad. Sci. U.S.A.">
        <title>Genome sequence of an industrial microorganism Streptomyces avermitilis: deducing the ability of producing secondary metabolites.</title>
        <authorList>
            <person name="Omura S."/>
            <person name="Ikeda H."/>
            <person name="Ishikawa J."/>
            <person name="Hanamoto A."/>
            <person name="Takahashi C."/>
            <person name="Shinose M."/>
            <person name="Takahashi Y."/>
            <person name="Horikawa H."/>
            <person name="Nakazawa H."/>
            <person name="Osonoe T."/>
            <person name="Kikuchi H."/>
            <person name="Shiba T."/>
            <person name="Sakaki Y."/>
            <person name="Hattori M."/>
        </authorList>
    </citation>
    <scope>NUCLEOTIDE SEQUENCE [LARGE SCALE GENOMIC DNA]</scope>
    <source>
        <strain evidence="4">ATCC 31267 / DSM 46492 / JCM 5070 / NBRC 14893 / NCIMB 12804 / NRRL 8165 / MA-4680</strain>
    </source>
</reference>
<dbReference type="EMBL" id="BA000030">
    <property type="protein sequence ID" value="BAC68602.1"/>
    <property type="molecule type" value="Genomic_DNA"/>
</dbReference>
<dbReference type="OrthoDB" id="4336796at2"/>
<keyword evidence="4" id="KW-1185">Reference proteome</keyword>
<dbReference type="RefSeq" id="WP_010982330.1">
    <property type="nucleotide sequence ID" value="NC_003155.5"/>
</dbReference>
<reference evidence="3 4" key="2">
    <citation type="journal article" date="2003" name="Nat. Biotechnol.">
        <title>Complete genome sequence and comparative analysis of the industrial microorganism Streptomyces avermitilis.</title>
        <authorList>
            <person name="Ikeda H."/>
            <person name="Ishikawa J."/>
            <person name="Hanamoto A."/>
            <person name="Shinose M."/>
            <person name="Kikuchi H."/>
            <person name="Shiba T."/>
            <person name="Sakaki Y."/>
            <person name="Hattori M."/>
            <person name="Omura S."/>
        </authorList>
    </citation>
    <scope>NUCLEOTIDE SEQUENCE [LARGE SCALE GENOMIC DNA]</scope>
    <source>
        <strain evidence="4">ATCC 31267 / DSM 46492 / JCM 5070 / NBRC 14893 / NCIMB 12804 / NRRL 8165 / MA-4680</strain>
    </source>
</reference>
<dbReference type="HOGENOM" id="CLU_2156849_0_0_11"/>
<dbReference type="Proteomes" id="UP000000428">
    <property type="component" value="Chromosome"/>
</dbReference>
<dbReference type="InterPro" id="IPR046201">
    <property type="entry name" value="DUF6234"/>
</dbReference>
<keyword evidence="1" id="KW-1133">Transmembrane helix</keyword>
<evidence type="ECO:0000313" key="3">
    <source>
        <dbReference type="EMBL" id="BAC68602.1"/>
    </source>
</evidence>
<protein>
    <recommendedName>
        <fullName evidence="2">DUF6234 domain-containing protein</fullName>
    </recommendedName>
</protein>
<dbReference type="KEGG" id="sma:SAVERM_892"/>
<feature type="transmembrane region" description="Helical" evidence="1">
    <location>
        <begin position="6"/>
        <end position="25"/>
    </location>
</feature>
<reference evidence="3 4" key="3">
    <citation type="journal article" date="2014" name="J. Ind. Microbiol. Biotechnol.">
        <title>Genome mining of the Streptomyces avermitilis genome and development of genome-minimized hosts for heterologous expression of biosynthetic gene clusters.</title>
        <authorList>
            <person name="Ikeda H."/>
            <person name="Shin-ya K."/>
            <person name="Omura S."/>
        </authorList>
    </citation>
    <scope>NUCLEOTIDE SEQUENCE [LARGE SCALE GENOMIC DNA]</scope>
    <source>
        <strain evidence="4">ATCC 31267 / DSM 46492 / JCM 5070 / NBRC 14893 / NCIMB 12804 / NRRL 8165 / MA-4680</strain>
    </source>
</reference>
<organism evidence="3 4">
    <name type="scientific">Streptomyces avermitilis (strain ATCC 31267 / DSM 46492 / JCM 5070 / NBRC 14893 / NCIMB 12804 / NRRL 8165 / MA-4680)</name>
    <dbReference type="NCBI Taxonomy" id="227882"/>
    <lineage>
        <taxon>Bacteria</taxon>
        <taxon>Bacillati</taxon>
        <taxon>Actinomycetota</taxon>
        <taxon>Actinomycetes</taxon>
        <taxon>Kitasatosporales</taxon>
        <taxon>Streptomycetaceae</taxon>
        <taxon>Streptomyces</taxon>
    </lineage>
</organism>
<dbReference type="AlphaFoldDB" id="Q82PL0"/>
<feature type="transmembrane region" description="Helical" evidence="1">
    <location>
        <begin position="37"/>
        <end position="57"/>
    </location>
</feature>
<feature type="domain" description="DUF6234" evidence="2">
    <location>
        <begin position="1"/>
        <end position="95"/>
    </location>
</feature>
<keyword evidence="1" id="KW-0472">Membrane</keyword>
<evidence type="ECO:0000256" key="1">
    <source>
        <dbReference type="SAM" id="Phobius"/>
    </source>
</evidence>
<evidence type="ECO:0000313" key="4">
    <source>
        <dbReference type="Proteomes" id="UP000000428"/>
    </source>
</evidence>
<proteinExistence type="predicted"/>
<dbReference type="Pfam" id="PF19747">
    <property type="entry name" value="DUF6234"/>
    <property type="match status" value="1"/>
</dbReference>
<sequence length="111" mass="11862">MALVVVEMAILALIGLSWMGSYWSWDPQHHGDPPGPYLKKAAVVPIAALVAMAVAGIRRMRAVAVSQAVMFIVICGTTLCLKAPGERVYEDSYRNACHAGMGCGDDSPTTR</sequence>
<keyword evidence="1" id="KW-0812">Transmembrane</keyword>
<gene>
    <name evidence="3" type="ORF">SAVERM_892</name>
</gene>
<accession>Q82PL0</accession>
<name>Q82PL0_STRAW</name>